<keyword evidence="1" id="KW-1133">Transmembrane helix</keyword>
<feature type="transmembrane region" description="Helical" evidence="1">
    <location>
        <begin position="12"/>
        <end position="31"/>
    </location>
</feature>
<name>A0A8S5SB77_9CAUD</name>
<evidence type="ECO:0000313" key="2">
    <source>
        <dbReference type="EMBL" id="DAF48185.1"/>
    </source>
</evidence>
<sequence>MQQNEPYLKLILYFVIIISNLASAGFFYAFCI</sequence>
<keyword evidence="1" id="KW-0472">Membrane</keyword>
<reference evidence="2" key="1">
    <citation type="journal article" date="2021" name="Proc. Natl. Acad. Sci. U.S.A.">
        <title>A Catalog of Tens of Thousands of Viruses from Human Metagenomes Reveals Hidden Associations with Chronic Diseases.</title>
        <authorList>
            <person name="Tisza M.J."/>
            <person name="Buck C.B."/>
        </authorList>
    </citation>
    <scope>NUCLEOTIDE SEQUENCE</scope>
    <source>
        <strain evidence="2">Ct5lU19</strain>
    </source>
</reference>
<keyword evidence="1" id="KW-0812">Transmembrane</keyword>
<proteinExistence type="predicted"/>
<accession>A0A8S5SB77</accession>
<protein>
    <submittedName>
        <fullName evidence="2">Uncharacterized protein</fullName>
    </submittedName>
</protein>
<organism evidence="2">
    <name type="scientific">Siphoviridae sp. ct5lU19</name>
    <dbReference type="NCBI Taxonomy" id="2827780"/>
    <lineage>
        <taxon>Viruses</taxon>
        <taxon>Duplodnaviria</taxon>
        <taxon>Heunggongvirae</taxon>
        <taxon>Uroviricota</taxon>
        <taxon>Caudoviricetes</taxon>
    </lineage>
</organism>
<dbReference type="EMBL" id="BK032564">
    <property type="protein sequence ID" value="DAF48185.1"/>
    <property type="molecule type" value="Genomic_DNA"/>
</dbReference>
<evidence type="ECO:0000256" key="1">
    <source>
        <dbReference type="SAM" id="Phobius"/>
    </source>
</evidence>